<gene>
    <name evidence="2" type="ORF">ENN90_09090</name>
</gene>
<proteinExistence type="predicted"/>
<dbReference type="InterPro" id="IPR008979">
    <property type="entry name" value="Galactose-bd-like_sf"/>
</dbReference>
<name>A0A831LQM4_9BACT</name>
<reference evidence="2" key="1">
    <citation type="journal article" date="2020" name="mSystems">
        <title>Genome- and Community-Level Interaction Insights into Carbon Utilization and Element Cycling Functions of Hydrothermarchaeota in Hydrothermal Sediment.</title>
        <authorList>
            <person name="Zhou Z."/>
            <person name="Liu Y."/>
            <person name="Xu W."/>
            <person name="Pan J."/>
            <person name="Luo Z.H."/>
            <person name="Li M."/>
        </authorList>
    </citation>
    <scope>NUCLEOTIDE SEQUENCE [LARGE SCALE GENOMIC DNA]</scope>
    <source>
        <strain evidence="2">SpSt-1217</strain>
    </source>
</reference>
<sequence>MKKYFTTIFLLAIFTVTNAQTWQPAGDRIKTQWAEQIDPANPLPEYPRPQLVRDQWLNLNGLWDYAILERGR</sequence>
<organism evidence="2">
    <name type="scientific">Mariniphaga anaerophila</name>
    <dbReference type="NCBI Taxonomy" id="1484053"/>
    <lineage>
        <taxon>Bacteria</taxon>
        <taxon>Pseudomonadati</taxon>
        <taxon>Bacteroidota</taxon>
        <taxon>Bacteroidia</taxon>
        <taxon>Marinilabiliales</taxon>
        <taxon>Prolixibacteraceae</taxon>
        <taxon>Mariniphaga</taxon>
    </lineage>
</organism>
<feature type="signal peptide" evidence="1">
    <location>
        <begin position="1"/>
        <end position="19"/>
    </location>
</feature>
<feature type="non-terminal residue" evidence="2">
    <location>
        <position position="72"/>
    </location>
</feature>
<feature type="chain" id="PRO_5032465255" evidence="1">
    <location>
        <begin position="20"/>
        <end position="72"/>
    </location>
</feature>
<accession>A0A831LQM4</accession>
<dbReference type="SUPFAM" id="SSF49785">
    <property type="entry name" value="Galactose-binding domain-like"/>
    <property type="match status" value="1"/>
</dbReference>
<dbReference type="AlphaFoldDB" id="A0A831LQM4"/>
<evidence type="ECO:0000313" key="2">
    <source>
        <dbReference type="EMBL" id="HDR51753.1"/>
    </source>
</evidence>
<dbReference type="EMBL" id="DSDK01000491">
    <property type="protein sequence ID" value="HDR51753.1"/>
    <property type="molecule type" value="Genomic_DNA"/>
</dbReference>
<evidence type="ECO:0000256" key="1">
    <source>
        <dbReference type="SAM" id="SignalP"/>
    </source>
</evidence>
<comment type="caution">
    <text evidence="2">The sequence shown here is derived from an EMBL/GenBank/DDBJ whole genome shotgun (WGS) entry which is preliminary data.</text>
</comment>
<dbReference type="Proteomes" id="UP000886047">
    <property type="component" value="Unassembled WGS sequence"/>
</dbReference>
<protein>
    <submittedName>
        <fullName evidence="2">Beta-galactosidase</fullName>
    </submittedName>
</protein>
<keyword evidence="1" id="KW-0732">Signal</keyword>